<proteinExistence type="predicted"/>
<feature type="compositionally biased region" description="Basic and acidic residues" evidence="1">
    <location>
        <begin position="1"/>
        <end position="20"/>
    </location>
</feature>
<gene>
    <name evidence="2" type="ORF">FGU65_06660</name>
</gene>
<feature type="region of interest" description="Disordered" evidence="1">
    <location>
        <begin position="1"/>
        <end position="44"/>
    </location>
</feature>
<accession>A0ABT8M9I1</accession>
<dbReference type="RefSeq" id="WP_301663687.1">
    <property type="nucleotide sequence ID" value="NZ_VCYH01000004.1"/>
</dbReference>
<evidence type="ECO:0000256" key="1">
    <source>
        <dbReference type="SAM" id="MobiDB-lite"/>
    </source>
</evidence>
<name>A0ABT8M9I1_9EURY</name>
<evidence type="ECO:0000313" key="3">
    <source>
        <dbReference type="Proteomes" id="UP001168338"/>
    </source>
</evidence>
<sequence>MSGTKGHFERGRWIEGRDPEPEPALGTAGNAAPPLPGKPEEHEQIERAAHEAAENLERAINGWATSARLGLKKL</sequence>
<protein>
    <submittedName>
        <fullName evidence="2">Uncharacterized protein</fullName>
    </submittedName>
</protein>
<comment type="caution">
    <text evidence="2">The sequence shown here is derived from an EMBL/GenBank/DDBJ whole genome shotgun (WGS) entry which is preliminary data.</text>
</comment>
<organism evidence="2 3">
    <name type="scientific">Methanoculleus frigidifontis</name>
    <dbReference type="NCBI Taxonomy" id="2584085"/>
    <lineage>
        <taxon>Archaea</taxon>
        <taxon>Methanobacteriati</taxon>
        <taxon>Methanobacteriota</taxon>
        <taxon>Stenosarchaea group</taxon>
        <taxon>Methanomicrobia</taxon>
        <taxon>Methanomicrobiales</taxon>
        <taxon>Methanomicrobiaceae</taxon>
        <taxon>Methanoculleus</taxon>
    </lineage>
</organism>
<dbReference type="Proteomes" id="UP001168338">
    <property type="component" value="Unassembled WGS sequence"/>
</dbReference>
<dbReference type="EMBL" id="VCYH01000004">
    <property type="protein sequence ID" value="MDN7024569.1"/>
    <property type="molecule type" value="Genomic_DNA"/>
</dbReference>
<keyword evidence="3" id="KW-1185">Reference proteome</keyword>
<reference evidence="2" key="1">
    <citation type="submission" date="2019-05" db="EMBL/GenBank/DDBJ databases">
        <title>Methanoculleus sp. FWC-SCC1, a methanogenic archaeon isolated from deep marine cold seep.</title>
        <authorList>
            <person name="Chen Y.-W."/>
            <person name="Chen S.-C."/>
            <person name="Teng N.-H."/>
            <person name="Lai M.-C."/>
        </authorList>
    </citation>
    <scope>NUCLEOTIDE SEQUENCE</scope>
    <source>
        <strain evidence="2">FWC-SCC1</strain>
    </source>
</reference>
<evidence type="ECO:0000313" key="2">
    <source>
        <dbReference type="EMBL" id="MDN7024569.1"/>
    </source>
</evidence>